<evidence type="ECO:0000256" key="1">
    <source>
        <dbReference type="SAM" id="MobiDB-lite"/>
    </source>
</evidence>
<evidence type="ECO:0000313" key="2">
    <source>
        <dbReference type="EMBL" id="KAH9303357.1"/>
    </source>
</evidence>
<protein>
    <submittedName>
        <fullName evidence="2">Uncharacterized protein</fullName>
    </submittedName>
</protein>
<evidence type="ECO:0000313" key="3">
    <source>
        <dbReference type="Proteomes" id="UP000824469"/>
    </source>
</evidence>
<accession>A0AA38FIL1</accession>
<organism evidence="2 3">
    <name type="scientific">Taxus chinensis</name>
    <name type="common">Chinese yew</name>
    <name type="synonym">Taxus wallichiana var. chinensis</name>
    <dbReference type="NCBI Taxonomy" id="29808"/>
    <lineage>
        <taxon>Eukaryota</taxon>
        <taxon>Viridiplantae</taxon>
        <taxon>Streptophyta</taxon>
        <taxon>Embryophyta</taxon>
        <taxon>Tracheophyta</taxon>
        <taxon>Spermatophyta</taxon>
        <taxon>Pinopsida</taxon>
        <taxon>Pinidae</taxon>
        <taxon>Conifers II</taxon>
        <taxon>Cupressales</taxon>
        <taxon>Taxaceae</taxon>
        <taxon>Taxus</taxon>
    </lineage>
</organism>
<proteinExistence type="predicted"/>
<gene>
    <name evidence="2" type="ORF">KI387_014940</name>
</gene>
<feature type="region of interest" description="Disordered" evidence="1">
    <location>
        <begin position="51"/>
        <end position="70"/>
    </location>
</feature>
<feature type="non-terminal residue" evidence="2">
    <location>
        <position position="1"/>
    </location>
</feature>
<dbReference type="AlphaFoldDB" id="A0AA38FIL1"/>
<feature type="non-terminal residue" evidence="2">
    <location>
        <position position="70"/>
    </location>
</feature>
<name>A0AA38FIL1_TAXCH</name>
<reference evidence="2 3" key="1">
    <citation type="journal article" date="2021" name="Nat. Plants">
        <title>The Taxus genome provides insights into paclitaxel biosynthesis.</title>
        <authorList>
            <person name="Xiong X."/>
            <person name="Gou J."/>
            <person name="Liao Q."/>
            <person name="Li Y."/>
            <person name="Zhou Q."/>
            <person name="Bi G."/>
            <person name="Li C."/>
            <person name="Du R."/>
            <person name="Wang X."/>
            <person name="Sun T."/>
            <person name="Guo L."/>
            <person name="Liang H."/>
            <person name="Lu P."/>
            <person name="Wu Y."/>
            <person name="Zhang Z."/>
            <person name="Ro D.K."/>
            <person name="Shang Y."/>
            <person name="Huang S."/>
            <person name="Yan J."/>
        </authorList>
    </citation>
    <scope>NUCLEOTIDE SEQUENCE [LARGE SCALE GENOMIC DNA]</scope>
    <source>
        <strain evidence="2">Ta-2019</strain>
    </source>
</reference>
<sequence>YLTDFGTSNRRRLSVHHFPIPESSCTVPDQLVYFQSTPILHSRHRSYTVDADPSLIDADHTSRRRSPCRQ</sequence>
<comment type="caution">
    <text evidence="2">The sequence shown here is derived from an EMBL/GenBank/DDBJ whole genome shotgun (WGS) entry which is preliminary data.</text>
</comment>
<dbReference type="EMBL" id="JAHRHJ020000009">
    <property type="protein sequence ID" value="KAH9303357.1"/>
    <property type="molecule type" value="Genomic_DNA"/>
</dbReference>
<keyword evidence="3" id="KW-1185">Reference proteome</keyword>
<dbReference type="Proteomes" id="UP000824469">
    <property type="component" value="Unassembled WGS sequence"/>
</dbReference>